<evidence type="ECO:0000256" key="2">
    <source>
        <dbReference type="SAM" id="SignalP"/>
    </source>
</evidence>
<proteinExistence type="predicted"/>
<dbReference type="EMBL" id="AP026708">
    <property type="protein sequence ID" value="BDQ35469.1"/>
    <property type="molecule type" value="Genomic_DNA"/>
</dbReference>
<feature type="chain" id="PRO_5046726566" description="LVIVD repeat protein" evidence="2">
    <location>
        <begin position="25"/>
        <end position="394"/>
    </location>
</feature>
<sequence>MIKSITVFFGLFIFVLALSPAAYAINQVGSFSELGMYRDVWQQGSYAYMASGWADLRTVDVSDYSNMRMTDWWLDRSASGDESYSIFANDDYLFLAERTNGVRIFSLADKAKPALLSTFNPYAGDPYYRASSVSVSGSTLYVGDFMGGFVSVDIKDPSKPVELDRITFKKETGRSIEAQGFAVKGNYAYVANPPGGFSVVDVSNPANLVTKTYVTENEKSPLGVWDIGVKGDYAYVLVQGVGVEVYNVETPDQPTLVATVELPNGKFLNGVSTGNDMPPLDIEFYGNVAFVSNGIDGVYVLDISDPEAMTQDSILETFDPELIIEEQLPRPYSYSWGMSLDFESSILLVADGHNGIAAFDISEYGMVATPLPPSFLMLISGLVPFLYARIRRTA</sequence>
<evidence type="ECO:0000256" key="1">
    <source>
        <dbReference type="SAM" id="Phobius"/>
    </source>
</evidence>
<dbReference type="Proteomes" id="UP001061361">
    <property type="component" value="Chromosome"/>
</dbReference>
<evidence type="ECO:0000313" key="4">
    <source>
        <dbReference type="Proteomes" id="UP001061361"/>
    </source>
</evidence>
<dbReference type="InterPro" id="IPR013211">
    <property type="entry name" value="LVIVD"/>
</dbReference>
<feature type="signal peptide" evidence="2">
    <location>
        <begin position="1"/>
        <end position="24"/>
    </location>
</feature>
<keyword evidence="1" id="KW-0812">Transmembrane</keyword>
<dbReference type="RefSeq" id="WP_264982361.1">
    <property type="nucleotide sequence ID" value="NZ_AP026708.1"/>
</dbReference>
<keyword evidence="2" id="KW-0732">Signal</keyword>
<name>A0ABM8AVA8_9BACT</name>
<reference evidence="3" key="1">
    <citation type="submission" date="2022-08" db="EMBL/GenBank/DDBJ databases">
        <title>Genome Sequence of the sulphate-reducing bacterium, Pseudodesulfovibrio portus JCM14722.</title>
        <authorList>
            <person name="Kondo R."/>
            <person name="Kataoka T."/>
        </authorList>
    </citation>
    <scope>NUCLEOTIDE SEQUENCE</scope>
    <source>
        <strain evidence="3">JCM 14722</strain>
    </source>
</reference>
<organism evidence="3 4">
    <name type="scientific">Pseudodesulfovibrio portus</name>
    <dbReference type="NCBI Taxonomy" id="231439"/>
    <lineage>
        <taxon>Bacteria</taxon>
        <taxon>Pseudomonadati</taxon>
        <taxon>Thermodesulfobacteriota</taxon>
        <taxon>Desulfovibrionia</taxon>
        <taxon>Desulfovibrionales</taxon>
        <taxon>Desulfovibrionaceae</taxon>
    </lineage>
</organism>
<dbReference type="SUPFAM" id="SSF63825">
    <property type="entry name" value="YWTD domain"/>
    <property type="match status" value="1"/>
</dbReference>
<keyword evidence="4" id="KW-1185">Reference proteome</keyword>
<gene>
    <name evidence="3" type="ORF">JCM14722_30110</name>
</gene>
<keyword evidence="1" id="KW-0472">Membrane</keyword>
<evidence type="ECO:0008006" key="5">
    <source>
        <dbReference type="Google" id="ProtNLM"/>
    </source>
</evidence>
<keyword evidence="1" id="KW-1133">Transmembrane helix</keyword>
<protein>
    <recommendedName>
        <fullName evidence="5">LVIVD repeat protein</fullName>
    </recommendedName>
</protein>
<evidence type="ECO:0000313" key="3">
    <source>
        <dbReference type="EMBL" id="BDQ35469.1"/>
    </source>
</evidence>
<feature type="transmembrane region" description="Helical" evidence="1">
    <location>
        <begin position="371"/>
        <end position="388"/>
    </location>
</feature>
<accession>A0ABM8AVA8</accession>
<dbReference type="Pfam" id="PF08309">
    <property type="entry name" value="LVIVD"/>
    <property type="match status" value="5"/>
</dbReference>